<evidence type="ECO:0000256" key="1">
    <source>
        <dbReference type="ARBA" id="ARBA00022679"/>
    </source>
</evidence>
<dbReference type="OrthoDB" id="1821130at2"/>
<keyword evidence="1 4" id="KW-0808">Transferase</keyword>
<dbReference type="CDD" id="cd04301">
    <property type="entry name" value="NAT_SF"/>
    <property type="match status" value="1"/>
</dbReference>
<dbReference type="HOGENOM" id="CLU_013985_34_1_11"/>
<dbReference type="PANTHER" id="PTHR43877">
    <property type="entry name" value="AMINOALKYLPHOSPHONATE N-ACETYLTRANSFERASE-RELATED-RELATED"/>
    <property type="match status" value="1"/>
</dbReference>
<dbReference type="InterPro" id="IPR016181">
    <property type="entry name" value="Acyl_CoA_acyltransferase"/>
</dbReference>
<dbReference type="InterPro" id="IPR000182">
    <property type="entry name" value="GNAT_dom"/>
</dbReference>
<reference evidence="4 5" key="1">
    <citation type="submission" date="2013-04" db="EMBL/GenBank/DDBJ databases">
        <title>Complete genome sequence of Corynebacterium humireducens DSM 45392(T), isolated from a wastewater-fed microbial fuel cell.</title>
        <authorList>
            <person name="Ruckert C."/>
            <person name="Albersmeier A."/>
            <person name="Kalinowski J."/>
        </authorList>
    </citation>
    <scope>NUCLEOTIDE SEQUENCE [LARGE SCALE GENOMIC DNA]</scope>
    <source>
        <strain evidence="5">MFC-5</strain>
    </source>
</reference>
<dbReference type="Gene3D" id="3.40.630.30">
    <property type="match status" value="1"/>
</dbReference>
<evidence type="ECO:0000313" key="4">
    <source>
        <dbReference type="EMBL" id="AJE32897.1"/>
    </source>
</evidence>
<evidence type="ECO:0000313" key="5">
    <source>
        <dbReference type="Proteomes" id="UP000031524"/>
    </source>
</evidence>
<dbReference type="RefSeq" id="WP_040085570.1">
    <property type="nucleotide sequence ID" value="NZ_BCSU01000007.1"/>
</dbReference>
<accession>A0A0B5D6Y4</accession>
<dbReference type="SUPFAM" id="SSF55729">
    <property type="entry name" value="Acyl-CoA N-acyltransferases (Nat)"/>
    <property type="match status" value="1"/>
</dbReference>
<dbReference type="AlphaFoldDB" id="A0A0B5D6Y4"/>
<organism evidence="4 5">
    <name type="scientific">Corynebacterium humireducens NBRC 106098 = DSM 45392</name>
    <dbReference type="NCBI Taxonomy" id="1223515"/>
    <lineage>
        <taxon>Bacteria</taxon>
        <taxon>Bacillati</taxon>
        <taxon>Actinomycetota</taxon>
        <taxon>Actinomycetes</taxon>
        <taxon>Mycobacteriales</taxon>
        <taxon>Corynebacteriaceae</taxon>
        <taxon>Corynebacterium</taxon>
    </lineage>
</organism>
<evidence type="ECO:0000259" key="3">
    <source>
        <dbReference type="PROSITE" id="PS51186"/>
    </source>
</evidence>
<dbReference type="GO" id="GO:0016747">
    <property type="term" value="F:acyltransferase activity, transferring groups other than amino-acyl groups"/>
    <property type="evidence" value="ECO:0007669"/>
    <property type="project" value="InterPro"/>
</dbReference>
<dbReference type="EMBL" id="CP005286">
    <property type="protein sequence ID" value="AJE32897.1"/>
    <property type="molecule type" value="Genomic_DNA"/>
</dbReference>
<dbReference type="KEGG" id="chm:B842_05230"/>
<dbReference type="NCBIfam" id="NF002959">
    <property type="entry name" value="PRK03624.1"/>
    <property type="match status" value="1"/>
</dbReference>
<dbReference type="STRING" id="1223515.B842_05230"/>
<feature type="domain" description="N-acetyltransferase" evidence="3">
    <location>
        <begin position="1"/>
        <end position="138"/>
    </location>
</feature>
<dbReference type="Proteomes" id="UP000031524">
    <property type="component" value="Chromosome"/>
</dbReference>
<protein>
    <submittedName>
        <fullName evidence="4">Acetyltransferase</fullName>
    </submittedName>
</protein>
<sequence>MIISTLPAARIPEVVALWEATMLTRPWNDPVADAQKALDGESSTVLIGTEGSEDGEIIASAMVGFDGHRGWVYYVAVSPEHQGVGLGQTMMHAAEEWLRGRGVGKLQLMIRGENHAVRSFYRRLGYATEDVTVMSIRL</sequence>
<gene>
    <name evidence="4" type="ORF">B842_05230</name>
</gene>
<dbReference type="PROSITE" id="PS51186">
    <property type="entry name" value="GNAT"/>
    <property type="match status" value="1"/>
</dbReference>
<proteinExistence type="predicted"/>
<name>A0A0B5D6Y4_9CORY</name>
<dbReference type="Pfam" id="PF00583">
    <property type="entry name" value="Acetyltransf_1"/>
    <property type="match status" value="1"/>
</dbReference>
<dbReference type="InterPro" id="IPR050832">
    <property type="entry name" value="Bact_Acetyltransf"/>
</dbReference>
<dbReference type="PANTHER" id="PTHR43877:SF2">
    <property type="entry name" value="AMINOALKYLPHOSPHONATE N-ACETYLTRANSFERASE-RELATED"/>
    <property type="match status" value="1"/>
</dbReference>
<keyword evidence="5" id="KW-1185">Reference proteome</keyword>
<keyword evidence="2" id="KW-0012">Acyltransferase</keyword>
<evidence type="ECO:0000256" key="2">
    <source>
        <dbReference type="ARBA" id="ARBA00023315"/>
    </source>
</evidence>